<gene>
    <name evidence="1" type="ORF">CLV54_1559</name>
</gene>
<dbReference type="RefSeq" id="WP_100344327.1">
    <property type="nucleotide sequence ID" value="NZ_PGFB01000002.1"/>
</dbReference>
<dbReference type="OrthoDB" id="9842431at2"/>
<accession>A0A2M9C0M3</accession>
<protein>
    <submittedName>
        <fullName evidence="1">Uncharacterized protein</fullName>
    </submittedName>
</protein>
<comment type="caution">
    <text evidence="1">The sequence shown here is derived from an EMBL/GenBank/DDBJ whole genome shotgun (WGS) entry which is preliminary data.</text>
</comment>
<keyword evidence="2" id="KW-1185">Reference proteome</keyword>
<organism evidence="1 2">
    <name type="scientific">Compostimonas suwonensis</name>
    <dbReference type="NCBI Taxonomy" id="1048394"/>
    <lineage>
        <taxon>Bacteria</taxon>
        <taxon>Bacillati</taxon>
        <taxon>Actinomycetota</taxon>
        <taxon>Actinomycetes</taxon>
        <taxon>Micrococcales</taxon>
        <taxon>Microbacteriaceae</taxon>
        <taxon>Compostimonas</taxon>
    </lineage>
</organism>
<dbReference type="AlphaFoldDB" id="A0A2M9C0M3"/>
<proteinExistence type="predicted"/>
<name>A0A2M9C0M3_9MICO</name>
<sequence length="88" mass="10275">MRFDNDEARLNAVRGFAYLLEDRDRWAEFLTAAVHEAPALWRFLKFATETYDRFWDSVNGADEFAPEQIVAEFQAVLTHMASSERSEQ</sequence>
<dbReference type="Proteomes" id="UP000230161">
    <property type="component" value="Unassembled WGS sequence"/>
</dbReference>
<reference evidence="1 2" key="1">
    <citation type="submission" date="2017-11" db="EMBL/GenBank/DDBJ databases">
        <title>Genomic Encyclopedia of Archaeal and Bacterial Type Strains, Phase II (KMG-II): From Individual Species to Whole Genera.</title>
        <authorList>
            <person name="Goeker M."/>
        </authorList>
    </citation>
    <scope>NUCLEOTIDE SEQUENCE [LARGE SCALE GENOMIC DNA]</scope>
    <source>
        <strain evidence="1 2">DSM 25625</strain>
    </source>
</reference>
<dbReference type="EMBL" id="PGFB01000002">
    <property type="protein sequence ID" value="PJJ63879.1"/>
    <property type="molecule type" value="Genomic_DNA"/>
</dbReference>
<evidence type="ECO:0000313" key="2">
    <source>
        <dbReference type="Proteomes" id="UP000230161"/>
    </source>
</evidence>
<evidence type="ECO:0000313" key="1">
    <source>
        <dbReference type="EMBL" id="PJJ63879.1"/>
    </source>
</evidence>